<dbReference type="KEGG" id="sgp:SpiGrapes_0647"/>
<feature type="transmembrane region" description="Helical" evidence="24">
    <location>
        <begin position="118"/>
        <end position="140"/>
    </location>
</feature>
<evidence type="ECO:0000256" key="2">
    <source>
        <dbReference type="ARBA" id="ARBA00004651"/>
    </source>
</evidence>
<dbReference type="GO" id="GO:0005886">
    <property type="term" value="C:plasma membrane"/>
    <property type="evidence" value="ECO:0007669"/>
    <property type="project" value="UniProtKB-SubCell"/>
</dbReference>
<dbReference type="OrthoDB" id="9799199at2"/>
<dbReference type="RefSeq" id="WP_014269338.1">
    <property type="nucleotide sequence ID" value="NC_016633.1"/>
</dbReference>
<keyword evidence="12 25" id="KW-0548">Nucleotidyltransferase</keyword>
<dbReference type="PANTHER" id="PTHR46382:SF1">
    <property type="entry name" value="PHOSPHATIDATE CYTIDYLYLTRANSFERASE"/>
    <property type="match status" value="1"/>
</dbReference>
<gene>
    <name evidence="25" type="ordered locus">SpiGrapes_0647</name>
</gene>
<sequence length="279" mass="30539">MSSFGKRVLTTVVAVPTIFCIIFFLPQKSYLALTLLVMGAAVISARELKQLYTKAENADLHIHTWMVALLPLAKWLEIAYFQQFPLLDLTIVVLAIFVYATELFTGPNDSFSKTLSRIGGSSLLIIYPGLLMTFLIRIAAFPHASAYLILFFLLVFGNDVFAFIFGMSFGKNNKGIFKVSPNKSIAGFLGGLAMTIVLSVIYCYFIPGVREEISLLEAILLGLATNTSANIGDLIESAFKRAAKVKDSGTIIPGRGGLLDSIDSILASAPVFWVLLRFF</sequence>
<evidence type="ECO:0000256" key="15">
    <source>
        <dbReference type="ARBA" id="ARBA00023136"/>
    </source>
</evidence>
<evidence type="ECO:0000313" key="25">
    <source>
        <dbReference type="EMBL" id="AEV28489.1"/>
    </source>
</evidence>
<feature type="transmembrane region" description="Helical" evidence="24">
    <location>
        <begin position="7"/>
        <end position="24"/>
    </location>
</feature>
<keyword evidence="8" id="KW-1003">Cell membrane</keyword>
<accession>G8QXY4</accession>
<dbReference type="STRING" id="158190.SpiGrapes_0647"/>
<comment type="catalytic activity">
    <reaction evidence="1">
        <text>a 1,2-diacyl-sn-glycero-3-phosphate + CTP + H(+) = a CDP-1,2-diacyl-sn-glycerol + diphosphate</text>
        <dbReference type="Rhea" id="RHEA:16229"/>
        <dbReference type="ChEBI" id="CHEBI:15378"/>
        <dbReference type="ChEBI" id="CHEBI:33019"/>
        <dbReference type="ChEBI" id="CHEBI:37563"/>
        <dbReference type="ChEBI" id="CHEBI:58332"/>
        <dbReference type="ChEBI" id="CHEBI:58608"/>
        <dbReference type="EC" id="2.7.7.41"/>
    </reaction>
</comment>
<feature type="transmembrane region" description="Helical" evidence="24">
    <location>
        <begin position="185"/>
        <end position="207"/>
    </location>
</feature>
<evidence type="ECO:0000256" key="22">
    <source>
        <dbReference type="ARBA" id="ARBA00032743"/>
    </source>
</evidence>
<evidence type="ECO:0000256" key="5">
    <source>
        <dbReference type="ARBA" id="ARBA00010185"/>
    </source>
</evidence>
<keyword evidence="16" id="KW-0594">Phospholipid biosynthesis</keyword>
<dbReference type="PANTHER" id="PTHR46382">
    <property type="entry name" value="PHOSPHATIDATE CYTIDYLYLTRANSFERASE"/>
    <property type="match status" value="1"/>
</dbReference>
<keyword evidence="11 24" id="KW-0812">Transmembrane</keyword>
<evidence type="ECO:0000256" key="18">
    <source>
        <dbReference type="ARBA" id="ARBA00029893"/>
    </source>
</evidence>
<evidence type="ECO:0000256" key="11">
    <source>
        <dbReference type="ARBA" id="ARBA00022692"/>
    </source>
</evidence>
<evidence type="ECO:0000256" key="24">
    <source>
        <dbReference type="SAM" id="Phobius"/>
    </source>
</evidence>
<evidence type="ECO:0000256" key="8">
    <source>
        <dbReference type="ARBA" id="ARBA00022475"/>
    </source>
</evidence>
<comment type="subcellular location">
    <subcellularLocation>
        <location evidence="2">Cell membrane</location>
        <topology evidence="2">Multi-pass membrane protein</topology>
    </subcellularLocation>
</comment>
<comment type="pathway">
    <text evidence="4">Lipid metabolism.</text>
</comment>
<name>G8QXY4_SPHPG</name>
<evidence type="ECO:0000256" key="23">
    <source>
        <dbReference type="ARBA" id="ARBA00033406"/>
    </source>
</evidence>
<dbReference type="Pfam" id="PF01148">
    <property type="entry name" value="CTP_transf_1"/>
    <property type="match status" value="1"/>
</dbReference>
<evidence type="ECO:0000256" key="12">
    <source>
        <dbReference type="ARBA" id="ARBA00022695"/>
    </source>
</evidence>
<dbReference type="HOGENOM" id="CLU_037294_3_1_12"/>
<keyword evidence="17" id="KW-1208">Phospholipid metabolism</keyword>
<feature type="transmembrane region" description="Helical" evidence="24">
    <location>
        <begin position="146"/>
        <end position="165"/>
    </location>
</feature>
<evidence type="ECO:0000256" key="7">
    <source>
        <dbReference type="ARBA" id="ARBA00019373"/>
    </source>
</evidence>
<dbReference type="Proteomes" id="UP000005632">
    <property type="component" value="Chromosome"/>
</dbReference>
<keyword evidence="10 25" id="KW-0808">Transferase</keyword>
<keyword evidence="9" id="KW-0444">Lipid biosynthesis</keyword>
<evidence type="ECO:0000256" key="9">
    <source>
        <dbReference type="ARBA" id="ARBA00022516"/>
    </source>
</evidence>
<evidence type="ECO:0000256" key="20">
    <source>
        <dbReference type="ARBA" id="ARBA00032253"/>
    </source>
</evidence>
<evidence type="ECO:0000256" key="10">
    <source>
        <dbReference type="ARBA" id="ARBA00022679"/>
    </source>
</evidence>
<evidence type="ECO:0000256" key="19">
    <source>
        <dbReference type="ARBA" id="ARBA00031825"/>
    </source>
</evidence>
<proteinExistence type="inferred from homology"/>
<evidence type="ECO:0000256" key="3">
    <source>
        <dbReference type="ARBA" id="ARBA00005119"/>
    </source>
</evidence>
<evidence type="ECO:0000256" key="17">
    <source>
        <dbReference type="ARBA" id="ARBA00023264"/>
    </source>
</evidence>
<keyword evidence="26" id="KW-1185">Reference proteome</keyword>
<dbReference type="AlphaFoldDB" id="G8QXY4"/>
<dbReference type="eggNOG" id="COG4589">
    <property type="taxonomic scope" value="Bacteria"/>
</dbReference>
<feature type="transmembrane region" description="Helical" evidence="24">
    <location>
        <begin position="86"/>
        <end position="106"/>
    </location>
</feature>
<comment type="similarity">
    <text evidence="5">Belongs to the CDS family.</text>
</comment>
<keyword evidence="13 24" id="KW-1133">Transmembrane helix</keyword>
<evidence type="ECO:0000313" key="26">
    <source>
        <dbReference type="Proteomes" id="UP000005632"/>
    </source>
</evidence>
<evidence type="ECO:0000256" key="13">
    <source>
        <dbReference type="ARBA" id="ARBA00022989"/>
    </source>
</evidence>
<feature type="transmembrane region" description="Helical" evidence="24">
    <location>
        <begin position="30"/>
        <end position="48"/>
    </location>
</feature>
<evidence type="ECO:0000256" key="6">
    <source>
        <dbReference type="ARBA" id="ARBA00012487"/>
    </source>
</evidence>
<keyword evidence="14" id="KW-0443">Lipid metabolism</keyword>
<dbReference type="EMBL" id="CP003155">
    <property type="protein sequence ID" value="AEV28489.1"/>
    <property type="molecule type" value="Genomic_DNA"/>
</dbReference>
<evidence type="ECO:0000256" key="14">
    <source>
        <dbReference type="ARBA" id="ARBA00023098"/>
    </source>
</evidence>
<keyword evidence="15 24" id="KW-0472">Membrane</keyword>
<reference evidence="25 26" key="1">
    <citation type="submission" date="2011-11" db="EMBL/GenBank/DDBJ databases">
        <title>Complete sequence of Spirochaeta sp. grapes.</title>
        <authorList>
            <consortium name="US DOE Joint Genome Institute"/>
            <person name="Lucas S."/>
            <person name="Han J."/>
            <person name="Lapidus A."/>
            <person name="Cheng J.-F."/>
            <person name="Goodwin L."/>
            <person name="Pitluck S."/>
            <person name="Peters L."/>
            <person name="Ovchinnikova G."/>
            <person name="Munk A.C."/>
            <person name="Detter J.C."/>
            <person name="Han C."/>
            <person name="Tapia R."/>
            <person name="Land M."/>
            <person name="Hauser L."/>
            <person name="Kyrpides N."/>
            <person name="Ivanova N."/>
            <person name="Pagani I."/>
            <person name="Ritalahtilisa K."/>
            <person name="Loeffler F."/>
            <person name="Woyke T."/>
        </authorList>
    </citation>
    <scope>NUCLEOTIDE SEQUENCE [LARGE SCALE GENOMIC DNA]</scope>
    <source>
        <strain evidence="26">ATCC BAA-1885 / DSM 22778 / Grapes</strain>
    </source>
</reference>
<comment type="pathway">
    <text evidence="3">Phospholipid metabolism; CDP-diacylglycerol biosynthesis; CDP-diacylglycerol from sn-glycerol 3-phosphate: step 3/3.</text>
</comment>
<dbReference type="EC" id="2.7.7.41" evidence="6"/>
<evidence type="ECO:0000256" key="21">
    <source>
        <dbReference type="ARBA" id="ARBA00032396"/>
    </source>
</evidence>
<evidence type="ECO:0000256" key="16">
    <source>
        <dbReference type="ARBA" id="ARBA00023209"/>
    </source>
</evidence>
<evidence type="ECO:0000256" key="1">
    <source>
        <dbReference type="ARBA" id="ARBA00001698"/>
    </source>
</evidence>
<dbReference type="GO" id="GO:0016024">
    <property type="term" value="P:CDP-diacylglycerol biosynthetic process"/>
    <property type="evidence" value="ECO:0007669"/>
    <property type="project" value="TreeGrafter"/>
</dbReference>
<organism evidence="25 26">
    <name type="scientific">Sphaerochaeta pleomorpha (strain ATCC BAA-1885 / DSM 22778 / Grapes)</name>
    <dbReference type="NCBI Taxonomy" id="158190"/>
    <lineage>
        <taxon>Bacteria</taxon>
        <taxon>Pseudomonadati</taxon>
        <taxon>Spirochaetota</taxon>
        <taxon>Spirochaetia</taxon>
        <taxon>Spirochaetales</taxon>
        <taxon>Sphaerochaetaceae</taxon>
        <taxon>Sphaerochaeta</taxon>
    </lineage>
</organism>
<dbReference type="GO" id="GO:0004605">
    <property type="term" value="F:phosphatidate cytidylyltransferase activity"/>
    <property type="evidence" value="ECO:0007669"/>
    <property type="project" value="UniProtKB-EC"/>
</dbReference>
<protein>
    <recommendedName>
        <fullName evidence="7">Phosphatidate cytidylyltransferase</fullName>
        <ecNumber evidence="6">2.7.7.41</ecNumber>
    </recommendedName>
    <alternativeName>
        <fullName evidence="20">CDP-DAG synthase</fullName>
    </alternativeName>
    <alternativeName>
        <fullName evidence="22">CDP-DG synthase</fullName>
    </alternativeName>
    <alternativeName>
        <fullName evidence="18">CDP-diacylglycerol synthase</fullName>
    </alternativeName>
    <alternativeName>
        <fullName evidence="21">CDP-diglyceride pyrophosphorylase</fullName>
    </alternativeName>
    <alternativeName>
        <fullName evidence="23">CDP-diglyceride synthase</fullName>
    </alternativeName>
    <alternativeName>
        <fullName evidence="19">CTP:phosphatidate cytidylyltransferase</fullName>
    </alternativeName>
</protein>
<evidence type="ECO:0000256" key="4">
    <source>
        <dbReference type="ARBA" id="ARBA00005189"/>
    </source>
</evidence>